<protein>
    <submittedName>
        <fullName evidence="1">Uncharacterized protein</fullName>
    </submittedName>
</protein>
<keyword evidence="2" id="KW-1185">Reference proteome</keyword>
<sequence>MRSSTVWTVEEAMAWTAAQRAVVDSGFLRYRKRGAHRDLVRVNNVFYPKRNVARGNRKVFSFGSYCANQKRKEFVFMKNRKVL</sequence>
<organism evidence="1 2">
    <name type="scientific">Dipteronia dyeriana</name>
    <dbReference type="NCBI Taxonomy" id="168575"/>
    <lineage>
        <taxon>Eukaryota</taxon>
        <taxon>Viridiplantae</taxon>
        <taxon>Streptophyta</taxon>
        <taxon>Embryophyta</taxon>
        <taxon>Tracheophyta</taxon>
        <taxon>Spermatophyta</taxon>
        <taxon>Magnoliopsida</taxon>
        <taxon>eudicotyledons</taxon>
        <taxon>Gunneridae</taxon>
        <taxon>Pentapetalae</taxon>
        <taxon>rosids</taxon>
        <taxon>malvids</taxon>
        <taxon>Sapindales</taxon>
        <taxon>Sapindaceae</taxon>
        <taxon>Hippocastanoideae</taxon>
        <taxon>Acereae</taxon>
        <taxon>Dipteronia</taxon>
    </lineage>
</organism>
<dbReference type="AlphaFoldDB" id="A0AAD9XC05"/>
<dbReference type="EMBL" id="JANJYI010000003">
    <property type="protein sequence ID" value="KAK2656507.1"/>
    <property type="molecule type" value="Genomic_DNA"/>
</dbReference>
<accession>A0AAD9XC05</accession>
<evidence type="ECO:0000313" key="2">
    <source>
        <dbReference type="Proteomes" id="UP001280121"/>
    </source>
</evidence>
<comment type="caution">
    <text evidence="1">The sequence shown here is derived from an EMBL/GenBank/DDBJ whole genome shotgun (WGS) entry which is preliminary data.</text>
</comment>
<name>A0AAD9XC05_9ROSI</name>
<proteinExistence type="predicted"/>
<reference evidence="1" key="1">
    <citation type="journal article" date="2023" name="Plant J.">
        <title>Genome sequences and population genomics provide insights into the demographic history, inbreeding, and mutation load of two 'living fossil' tree species of Dipteronia.</title>
        <authorList>
            <person name="Feng Y."/>
            <person name="Comes H.P."/>
            <person name="Chen J."/>
            <person name="Zhu S."/>
            <person name="Lu R."/>
            <person name="Zhang X."/>
            <person name="Li P."/>
            <person name="Qiu J."/>
            <person name="Olsen K.M."/>
            <person name="Qiu Y."/>
        </authorList>
    </citation>
    <scope>NUCLEOTIDE SEQUENCE</scope>
    <source>
        <strain evidence="1">KIB01</strain>
    </source>
</reference>
<dbReference type="Proteomes" id="UP001280121">
    <property type="component" value="Unassembled WGS sequence"/>
</dbReference>
<gene>
    <name evidence="1" type="ORF">Ddye_009559</name>
</gene>
<evidence type="ECO:0000313" key="1">
    <source>
        <dbReference type="EMBL" id="KAK2656507.1"/>
    </source>
</evidence>